<protein>
    <submittedName>
        <fullName evidence="1">Uncharacterized protein</fullName>
    </submittedName>
</protein>
<reference evidence="1 2" key="1">
    <citation type="submission" date="2015-08" db="EMBL/GenBank/DDBJ databases">
        <title>Genome sequencing of Penicillium nordicum.</title>
        <authorList>
            <person name="Nguyen H.D."/>
            <person name="Seifert K.A."/>
        </authorList>
    </citation>
    <scope>NUCLEOTIDE SEQUENCE [LARGE SCALE GENOMIC DNA]</scope>
    <source>
        <strain evidence="1 2">DAOMC 185683</strain>
    </source>
</reference>
<dbReference type="EMBL" id="LHQQ01000467">
    <property type="protein sequence ID" value="KOS36401.1"/>
    <property type="molecule type" value="Genomic_DNA"/>
</dbReference>
<dbReference type="OrthoDB" id="4358016at2759"/>
<sequence>MSSPTDKVEAIRRCVDELRRCLKDQFILIGGASMMLLGSQRPTNDVDILVSRSEDLAALFSLLATDEAFSNENGQLRFKHSGFSPSLDILTVAVQMITFEQAGPHCLTIEEVKIPKPDYSLAMKVKCFYLRQDDENGHKKRESDIFDIRFLCKVMLQKLEFVSDDCANKFKFGHYHLLELRQELGPEATARFIRVGGRKFILPWDQNSEDQREYFCIFAEPGADPLTTELEDE</sequence>
<comment type="caution">
    <text evidence="1">The sequence shown here is derived from an EMBL/GenBank/DDBJ whole genome shotgun (WGS) entry which is preliminary data.</text>
</comment>
<dbReference type="Proteomes" id="UP000037696">
    <property type="component" value="Unassembled WGS sequence"/>
</dbReference>
<dbReference type="AlphaFoldDB" id="A0A0M8NXM7"/>
<gene>
    <name evidence="1" type="ORF">ACN38_g12861</name>
</gene>
<evidence type="ECO:0000313" key="1">
    <source>
        <dbReference type="EMBL" id="KOS36401.1"/>
    </source>
</evidence>
<dbReference type="InterPro" id="IPR043519">
    <property type="entry name" value="NT_sf"/>
</dbReference>
<dbReference type="Gene3D" id="3.30.460.40">
    <property type="match status" value="1"/>
</dbReference>
<evidence type="ECO:0000313" key="2">
    <source>
        <dbReference type="Proteomes" id="UP000037696"/>
    </source>
</evidence>
<dbReference type="SUPFAM" id="SSF81301">
    <property type="entry name" value="Nucleotidyltransferase"/>
    <property type="match status" value="1"/>
</dbReference>
<keyword evidence="2" id="KW-1185">Reference proteome</keyword>
<accession>A0A0M8NXM7</accession>
<dbReference type="InterPro" id="IPR014942">
    <property type="entry name" value="AbiEii"/>
</dbReference>
<name>A0A0M8NXM7_9EURO</name>
<proteinExistence type="predicted"/>
<dbReference type="Pfam" id="PF08843">
    <property type="entry name" value="AbiEii"/>
    <property type="match status" value="1"/>
</dbReference>
<organism evidence="1 2">
    <name type="scientific">Penicillium nordicum</name>
    <dbReference type="NCBI Taxonomy" id="229535"/>
    <lineage>
        <taxon>Eukaryota</taxon>
        <taxon>Fungi</taxon>
        <taxon>Dikarya</taxon>
        <taxon>Ascomycota</taxon>
        <taxon>Pezizomycotina</taxon>
        <taxon>Eurotiomycetes</taxon>
        <taxon>Eurotiomycetidae</taxon>
        <taxon>Eurotiales</taxon>
        <taxon>Aspergillaceae</taxon>
        <taxon>Penicillium</taxon>
    </lineage>
</organism>